<gene>
    <name evidence="1" type="ORF">QAD02_007133</name>
</gene>
<accession>A0ACC2N452</accession>
<evidence type="ECO:0000313" key="2">
    <source>
        <dbReference type="Proteomes" id="UP001239111"/>
    </source>
</evidence>
<dbReference type="EMBL" id="CM056744">
    <property type="protein sequence ID" value="KAJ8665471.1"/>
    <property type="molecule type" value="Genomic_DNA"/>
</dbReference>
<comment type="caution">
    <text evidence="1">The sequence shown here is derived from an EMBL/GenBank/DDBJ whole genome shotgun (WGS) entry which is preliminary data.</text>
</comment>
<evidence type="ECO:0000313" key="1">
    <source>
        <dbReference type="EMBL" id="KAJ8665471.1"/>
    </source>
</evidence>
<sequence>MSRMLRSRDSVLVTMAAATSGCSGSLFSEKRVALLNALCHASSRQRLALLKTADRDLIRCICECVLNVLRGVVTLDNSQAKRLRKYKNILRELIREPNAKVASTWTSKRKKIVQSGGAFLPVLLSSVLSTLISKILDKKNS</sequence>
<reference evidence="1" key="1">
    <citation type="submission" date="2023-04" db="EMBL/GenBank/DDBJ databases">
        <title>A chromosome-level genome assembly of the parasitoid wasp Eretmocerus hayati.</title>
        <authorList>
            <person name="Zhong Y."/>
            <person name="Liu S."/>
            <person name="Liu Y."/>
        </authorList>
    </citation>
    <scope>NUCLEOTIDE SEQUENCE</scope>
    <source>
        <strain evidence="1">ZJU_SS_LIU_2023</strain>
    </source>
</reference>
<keyword evidence="2" id="KW-1185">Reference proteome</keyword>
<dbReference type="Proteomes" id="UP001239111">
    <property type="component" value="Chromosome 4"/>
</dbReference>
<protein>
    <submittedName>
        <fullName evidence="1">Uncharacterized protein</fullName>
    </submittedName>
</protein>
<organism evidence="1 2">
    <name type="scientific">Eretmocerus hayati</name>
    <dbReference type="NCBI Taxonomy" id="131215"/>
    <lineage>
        <taxon>Eukaryota</taxon>
        <taxon>Metazoa</taxon>
        <taxon>Ecdysozoa</taxon>
        <taxon>Arthropoda</taxon>
        <taxon>Hexapoda</taxon>
        <taxon>Insecta</taxon>
        <taxon>Pterygota</taxon>
        <taxon>Neoptera</taxon>
        <taxon>Endopterygota</taxon>
        <taxon>Hymenoptera</taxon>
        <taxon>Apocrita</taxon>
        <taxon>Proctotrupomorpha</taxon>
        <taxon>Chalcidoidea</taxon>
        <taxon>Aphelinidae</taxon>
        <taxon>Aphelininae</taxon>
        <taxon>Eretmocerus</taxon>
    </lineage>
</organism>
<name>A0ACC2N452_9HYME</name>
<proteinExistence type="predicted"/>